<feature type="region of interest" description="Disordered" evidence="1">
    <location>
        <begin position="1"/>
        <end position="35"/>
    </location>
</feature>
<keyword evidence="3" id="KW-1185">Reference proteome</keyword>
<sequence length="147" mass="15585">MSSFSSSAPSPTPSERDREREAPRSPPPPAPPLVGALIESLSFRGCGFGRAASSAFEKEDLRARAALPRRLRAAVHAAMRARDPAAGAFALDDRDGDGACNPWFDAAAHDDAPESPLVAFVNPRSGGRLGPVLKTRLQELIGEDQVK</sequence>
<organism evidence="2 3">
    <name type="scientific">Dichanthelium oligosanthes</name>
    <dbReference type="NCBI Taxonomy" id="888268"/>
    <lineage>
        <taxon>Eukaryota</taxon>
        <taxon>Viridiplantae</taxon>
        <taxon>Streptophyta</taxon>
        <taxon>Embryophyta</taxon>
        <taxon>Tracheophyta</taxon>
        <taxon>Spermatophyta</taxon>
        <taxon>Magnoliopsida</taxon>
        <taxon>Liliopsida</taxon>
        <taxon>Poales</taxon>
        <taxon>Poaceae</taxon>
        <taxon>PACMAD clade</taxon>
        <taxon>Panicoideae</taxon>
        <taxon>Panicodae</taxon>
        <taxon>Paniceae</taxon>
        <taxon>Dichantheliinae</taxon>
        <taxon>Dichanthelium</taxon>
    </lineage>
</organism>
<dbReference type="OrthoDB" id="1748318at2759"/>
<dbReference type="Proteomes" id="UP000095767">
    <property type="component" value="Unassembled WGS sequence"/>
</dbReference>
<gene>
    <name evidence="2" type="ORF">BAE44_0000781</name>
</gene>
<evidence type="ECO:0000313" key="2">
    <source>
        <dbReference type="EMBL" id="OEL38197.1"/>
    </source>
</evidence>
<protein>
    <recommendedName>
        <fullName evidence="4">DAGKc domain-containing protein</fullName>
    </recommendedName>
</protein>
<accession>A0A1E5WLD0</accession>
<name>A0A1E5WLD0_9POAL</name>
<evidence type="ECO:0008006" key="4">
    <source>
        <dbReference type="Google" id="ProtNLM"/>
    </source>
</evidence>
<reference evidence="2 3" key="1">
    <citation type="submission" date="2016-09" db="EMBL/GenBank/DDBJ databases">
        <title>The draft genome of Dichanthelium oligosanthes: A C3 panicoid grass species.</title>
        <authorList>
            <person name="Studer A.J."/>
            <person name="Schnable J.C."/>
            <person name="Brutnell T.P."/>
        </authorList>
    </citation>
    <scope>NUCLEOTIDE SEQUENCE [LARGE SCALE GENOMIC DNA]</scope>
    <source>
        <strain evidence="3">cv. Kellogg 1175</strain>
        <tissue evidence="2">Leaf</tissue>
    </source>
</reference>
<feature type="compositionally biased region" description="Basic and acidic residues" evidence="1">
    <location>
        <begin position="14"/>
        <end position="23"/>
    </location>
</feature>
<evidence type="ECO:0000256" key="1">
    <source>
        <dbReference type="SAM" id="MobiDB-lite"/>
    </source>
</evidence>
<comment type="caution">
    <text evidence="2">The sequence shown here is derived from an EMBL/GenBank/DDBJ whole genome shotgun (WGS) entry which is preliminary data.</text>
</comment>
<evidence type="ECO:0000313" key="3">
    <source>
        <dbReference type="Proteomes" id="UP000095767"/>
    </source>
</evidence>
<dbReference type="STRING" id="888268.A0A1E5WLD0"/>
<dbReference type="EMBL" id="LWDX02002645">
    <property type="protein sequence ID" value="OEL38197.1"/>
    <property type="molecule type" value="Genomic_DNA"/>
</dbReference>
<dbReference type="AlphaFoldDB" id="A0A1E5WLD0"/>
<proteinExistence type="predicted"/>